<keyword evidence="4" id="KW-1185">Reference proteome</keyword>
<dbReference type="EMBL" id="CH991562">
    <property type="protein sequence ID" value="EDQ86997.1"/>
    <property type="molecule type" value="Genomic_DNA"/>
</dbReference>
<dbReference type="AlphaFoldDB" id="A9V618"/>
<feature type="chain" id="PRO_5002745320" evidence="2">
    <location>
        <begin position="28"/>
        <end position="423"/>
    </location>
</feature>
<feature type="coiled-coil region" evidence="1">
    <location>
        <begin position="68"/>
        <end position="95"/>
    </location>
</feature>
<gene>
    <name evidence="3" type="ORF">MONBRDRAFT_33555</name>
</gene>
<sequence>MAQVGRQLAGLACGFVLLLMWSSSLFGAPGAAEPAGRMYLDELGQLHIGDEAGQGDINVLGVEVRHTLAELNRLVQAQAEELEQLEADRRAMRTTLLLNGAMAEPLTLELPQPQDGAQFGYAVGIAGDRVAMGLPGYNGGQGSVYVHRRPRGQPWVAAIRDATLEGDAPGANFGKALALDGTTLAVSQFFATNATSVRIFDEGATATQTILPAPALGVTPSTRFGASLALSNDLLFIGDPGARLFDVSDNVGAVFVYARAQPSAGTFALLQALTGNAMSSQLRFGLQLAAYGPELSVTSVLQPAAFQVNWFACTPQGCKRRHPAATFASTDDRGNTYQAAMALLPDALLLASQGVDATGEVLIYHRLWDNTLAATPIRIPHPSPVTGSLFGCSIAVDDDATLIVGAYRQPHDNITDGIAYLFP</sequence>
<feature type="signal peptide" evidence="2">
    <location>
        <begin position="1"/>
        <end position="27"/>
    </location>
</feature>
<evidence type="ECO:0000313" key="4">
    <source>
        <dbReference type="Proteomes" id="UP000001357"/>
    </source>
</evidence>
<dbReference type="PANTHER" id="PTHR36220:SF1">
    <property type="entry name" value="GAMMA TUBULIN COMPLEX COMPONENT C-TERMINAL DOMAIN-CONTAINING PROTEIN"/>
    <property type="match status" value="1"/>
</dbReference>
<evidence type="ECO:0000313" key="3">
    <source>
        <dbReference type="EMBL" id="EDQ86997.1"/>
    </source>
</evidence>
<dbReference type="KEGG" id="mbr:MONBRDRAFT_33555"/>
<dbReference type="Proteomes" id="UP000001357">
    <property type="component" value="Unassembled WGS sequence"/>
</dbReference>
<dbReference type="InParanoid" id="A9V618"/>
<name>A9V618_MONBE</name>
<dbReference type="Gene3D" id="2.130.10.130">
    <property type="entry name" value="Integrin alpha, N-terminal"/>
    <property type="match status" value="1"/>
</dbReference>
<organism evidence="3 4">
    <name type="scientific">Monosiga brevicollis</name>
    <name type="common">Choanoflagellate</name>
    <dbReference type="NCBI Taxonomy" id="81824"/>
    <lineage>
        <taxon>Eukaryota</taxon>
        <taxon>Choanoflagellata</taxon>
        <taxon>Craspedida</taxon>
        <taxon>Salpingoecidae</taxon>
        <taxon>Monosiga</taxon>
    </lineage>
</organism>
<keyword evidence="2" id="KW-0732">Signal</keyword>
<dbReference type="RefSeq" id="XP_001748236.1">
    <property type="nucleotide sequence ID" value="XM_001748184.1"/>
</dbReference>
<keyword evidence="1" id="KW-0175">Coiled coil</keyword>
<dbReference type="GeneID" id="5893484"/>
<proteinExistence type="predicted"/>
<dbReference type="InterPro" id="IPR028994">
    <property type="entry name" value="Integrin_alpha_N"/>
</dbReference>
<reference evidence="3 4" key="1">
    <citation type="journal article" date="2008" name="Nature">
        <title>The genome of the choanoflagellate Monosiga brevicollis and the origin of metazoans.</title>
        <authorList>
            <consortium name="JGI Sequencing"/>
            <person name="King N."/>
            <person name="Westbrook M.J."/>
            <person name="Young S.L."/>
            <person name="Kuo A."/>
            <person name="Abedin M."/>
            <person name="Chapman J."/>
            <person name="Fairclough S."/>
            <person name="Hellsten U."/>
            <person name="Isogai Y."/>
            <person name="Letunic I."/>
            <person name="Marr M."/>
            <person name="Pincus D."/>
            <person name="Putnam N."/>
            <person name="Rokas A."/>
            <person name="Wright K.J."/>
            <person name="Zuzow R."/>
            <person name="Dirks W."/>
            <person name="Good M."/>
            <person name="Goodstein D."/>
            <person name="Lemons D."/>
            <person name="Li W."/>
            <person name="Lyons J.B."/>
            <person name="Morris A."/>
            <person name="Nichols S."/>
            <person name="Richter D.J."/>
            <person name="Salamov A."/>
            <person name="Bork P."/>
            <person name="Lim W.A."/>
            <person name="Manning G."/>
            <person name="Miller W.T."/>
            <person name="McGinnis W."/>
            <person name="Shapiro H."/>
            <person name="Tjian R."/>
            <person name="Grigoriev I.V."/>
            <person name="Rokhsar D."/>
        </authorList>
    </citation>
    <scope>NUCLEOTIDE SEQUENCE [LARGE SCALE GENOMIC DNA]</scope>
    <source>
        <strain evidence="4">MX1 / ATCC 50154</strain>
    </source>
</reference>
<evidence type="ECO:0000256" key="1">
    <source>
        <dbReference type="SAM" id="Coils"/>
    </source>
</evidence>
<accession>A9V618</accession>
<protein>
    <submittedName>
        <fullName evidence="3">Uncharacterized protein</fullName>
    </submittedName>
</protein>
<evidence type="ECO:0000256" key="2">
    <source>
        <dbReference type="SAM" id="SignalP"/>
    </source>
</evidence>
<dbReference type="PANTHER" id="PTHR36220">
    <property type="entry name" value="UNNAMED PRODUCT"/>
    <property type="match status" value="1"/>
</dbReference>